<reference evidence="6" key="1">
    <citation type="submission" date="2021-04" db="EMBL/GenBank/DDBJ databases">
        <title>novel species isolated from subtropical streams in China.</title>
        <authorList>
            <person name="Lu H."/>
        </authorList>
    </citation>
    <scope>NUCLEOTIDE SEQUENCE</scope>
    <source>
        <strain evidence="6">LFS511W</strain>
    </source>
</reference>
<dbReference type="AlphaFoldDB" id="A0A941DKI7"/>
<evidence type="ECO:0000313" key="7">
    <source>
        <dbReference type="Proteomes" id="UP000680067"/>
    </source>
</evidence>
<dbReference type="RefSeq" id="WP_212686611.1">
    <property type="nucleotide sequence ID" value="NZ_JAGSPN010000002.1"/>
</dbReference>
<feature type="domain" description="HTH lysR-type" evidence="5">
    <location>
        <begin position="3"/>
        <end position="60"/>
    </location>
</feature>
<dbReference type="Pfam" id="PF03466">
    <property type="entry name" value="LysR_substrate"/>
    <property type="match status" value="1"/>
</dbReference>
<dbReference type="InterPro" id="IPR000847">
    <property type="entry name" value="LysR_HTH_N"/>
</dbReference>
<comment type="similarity">
    <text evidence="1">Belongs to the LysR transcriptional regulatory family.</text>
</comment>
<sequence length="304" mass="33635">MRITLRQLEIFMAIADCGSTAAAGEQLGLSQSAVSAGLHELENQLDTRVFERIGKRLALNAEGEALRMQAQALLDQAQTLQQDFSTGSNWQRVRFAASTTIGNYYCPPLLAQARRELPPSLTTGLPELLIRNTADVIALVQSLRADVGLIEGECHQTELACEPWLREELVLVCAREDALLNMSPGQRLAALKQAQWLLREPGSGTREVWEQQIRPLLGEHPRMAELGQSEAIKQAVAAGLGVAYLSRIAVTDMLNNGTLAELQLPTGTLYRQLYLIWHPQKSRTKAATALFQYLRQWQPPVSNT</sequence>
<proteinExistence type="inferred from homology"/>
<evidence type="ECO:0000256" key="4">
    <source>
        <dbReference type="ARBA" id="ARBA00023163"/>
    </source>
</evidence>
<gene>
    <name evidence="6" type="ORF">KDM89_03700</name>
</gene>
<keyword evidence="7" id="KW-1185">Reference proteome</keyword>
<keyword evidence="4" id="KW-0804">Transcription</keyword>
<evidence type="ECO:0000259" key="5">
    <source>
        <dbReference type="PROSITE" id="PS50931"/>
    </source>
</evidence>
<dbReference type="Gene3D" id="3.40.190.290">
    <property type="match status" value="1"/>
</dbReference>
<dbReference type="CDD" id="cd08420">
    <property type="entry name" value="PBP2_CysL_like"/>
    <property type="match status" value="1"/>
</dbReference>
<dbReference type="PANTHER" id="PTHR30126:SF94">
    <property type="entry name" value="LYSR FAMILY TRANSCRIPTIONAL REGULATOR"/>
    <property type="match status" value="1"/>
</dbReference>
<dbReference type="PANTHER" id="PTHR30126">
    <property type="entry name" value="HTH-TYPE TRANSCRIPTIONAL REGULATOR"/>
    <property type="match status" value="1"/>
</dbReference>
<dbReference type="FunFam" id="1.10.10.10:FF:000001">
    <property type="entry name" value="LysR family transcriptional regulator"/>
    <property type="match status" value="1"/>
</dbReference>
<dbReference type="InterPro" id="IPR005119">
    <property type="entry name" value="LysR_subst-bd"/>
</dbReference>
<dbReference type="EMBL" id="JAGSPN010000002">
    <property type="protein sequence ID" value="MBR7781237.1"/>
    <property type="molecule type" value="Genomic_DNA"/>
</dbReference>
<dbReference type="InterPro" id="IPR036388">
    <property type="entry name" value="WH-like_DNA-bd_sf"/>
</dbReference>
<dbReference type="GO" id="GO:0000976">
    <property type="term" value="F:transcription cis-regulatory region binding"/>
    <property type="evidence" value="ECO:0007669"/>
    <property type="project" value="TreeGrafter"/>
</dbReference>
<dbReference type="NCBIfam" id="NF008095">
    <property type="entry name" value="PRK10837.1"/>
    <property type="match status" value="1"/>
</dbReference>
<dbReference type="InterPro" id="IPR036390">
    <property type="entry name" value="WH_DNA-bd_sf"/>
</dbReference>
<dbReference type="SUPFAM" id="SSF46785">
    <property type="entry name" value="Winged helix' DNA-binding domain"/>
    <property type="match status" value="1"/>
</dbReference>
<keyword evidence="2" id="KW-0805">Transcription regulation</keyword>
<organism evidence="6 7">
    <name type="scientific">Undibacterium luofuense</name>
    <dbReference type="NCBI Taxonomy" id="2828733"/>
    <lineage>
        <taxon>Bacteria</taxon>
        <taxon>Pseudomonadati</taxon>
        <taxon>Pseudomonadota</taxon>
        <taxon>Betaproteobacteria</taxon>
        <taxon>Burkholderiales</taxon>
        <taxon>Oxalobacteraceae</taxon>
        <taxon>Undibacterium</taxon>
    </lineage>
</organism>
<protein>
    <submittedName>
        <fullName evidence="6">LysR family transcriptional regulator</fullName>
    </submittedName>
</protein>
<accession>A0A941DKI7</accession>
<dbReference type="SUPFAM" id="SSF53850">
    <property type="entry name" value="Periplasmic binding protein-like II"/>
    <property type="match status" value="1"/>
</dbReference>
<comment type="caution">
    <text evidence="6">The sequence shown here is derived from an EMBL/GenBank/DDBJ whole genome shotgun (WGS) entry which is preliminary data.</text>
</comment>
<dbReference type="Pfam" id="PF00126">
    <property type="entry name" value="HTH_1"/>
    <property type="match status" value="1"/>
</dbReference>
<keyword evidence="3" id="KW-0238">DNA-binding</keyword>
<dbReference type="PROSITE" id="PS50931">
    <property type="entry name" value="HTH_LYSR"/>
    <property type="match status" value="1"/>
</dbReference>
<name>A0A941DKI7_9BURK</name>
<evidence type="ECO:0000313" key="6">
    <source>
        <dbReference type="EMBL" id="MBR7781237.1"/>
    </source>
</evidence>
<evidence type="ECO:0000256" key="2">
    <source>
        <dbReference type="ARBA" id="ARBA00023015"/>
    </source>
</evidence>
<evidence type="ECO:0000256" key="1">
    <source>
        <dbReference type="ARBA" id="ARBA00009437"/>
    </source>
</evidence>
<evidence type="ECO:0000256" key="3">
    <source>
        <dbReference type="ARBA" id="ARBA00023125"/>
    </source>
</evidence>
<dbReference type="Gene3D" id="1.10.10.10">
    <property type="entry name" value="Winged helix-like DNA-binding domain superfamily/Winged helix DNA-binding domain"/>
    <property type="match status" value="1"/>
</dbReference>
<dbReference type="GO" id="GO:0003700">
    <property type="term" value="F:DNA-binding transcription factor activity"/>
    <property type="evidence" value="ECO:0007669"/>
    <property type="project" value="InterPro"/>
</dbReference>
<dbReference type="Proteomes" id="UP000680067">
    <property type="component" value="Unassembled WGS sequence"/>
</dbReference>